<gene>
    <name evidence="5" type="ORF">FA045_03225</name>
</gene>
<feature type="domain" description="Alginate lyase" evidence="4">
    <location>
        <begin position="50"/>
        <end position="327"/>
    </location>
</feature>
<comment type="caution">
    <text evidence="5">The sequence shown here is derived from an EMBL/GenBank/DDBJ whole genome shotgun (WGS) entry which is preliminary data.</text>
</comment>
<organism evidence="5 6">
    <name type="scientific">Pedobacter cryotolerans</name>
    <dbReference type="NCBI Taxonomy" id="2571270"/>
    <lineage>
        <taxon>Bacteria</taxon>
        <taxon>Pseudomonadati</taxon>
        <taxon>Bacteroidota</taxon>
        <taxon>Sphingobacteriia</taxon>
        <taxon>Sphingobacteriales</taxon>
        <taxon>Sphingobacteriaceae</taxon>
        <taxon>Pedobacter</taxon>
    </lineage>
</organism>
<proteinExistence type="predicted"/>
<dbReference type="EMBL" id="SWBO01000002">
    <property type="protein sequence ID" value="TKC02309.1"/>
    <property type="molecule type" value="Genomic_DNA"/>
</dbReference>
<keyword evidence="2 5" id="KW-0456">Lyase</keyword>
<evidence type="ECO:0000259" key="4">
    <source>
        <dbReference type="Pfam" id="PF05426"/>
    </source>
</evidence>
<dbReference type="Pfam" id="PF05426">
    <property type="entry name" value="Alginate_lyase"/>
    <property type="match status" value="1"/>
</dbReference>
<dbReference type="Gene3D" id="1.50.10.100">
    <property type="entry name" value="Chondroitin AC/alginate lyase"/>
    <property type="match status" value="1"/>
</dbReference>
<sequence>MKKVILFFVLISMSLIAFGQKDIIKAQTIEVLKKQVLTDANWALQQQPITVTAQNSPRSAGGKHDFFSEADYWWPNPLNPDGPYVNRDGETNPDNFVAHRKAMIRFSEIIGALASAYQITGDEKYVKHAVLHLKAWFVNKETLMNPNLLFAQAVKGVATGRSWGIIDTIHLMEVAQGIIVMEKAKSFNREDLATIKKWFAAYTLWLNTSKPGIAEKLSKNNHSACWVMQVASFAKLCNDQLMLDSLRWRYKNVSLPHQMAVDGSFPLELARTKPYGYSIFNLDAFTMICHILSTQKDNLWEYETADGKSIYKGITYLYPYVADKSKWTLKPDVMYWNNWPVAQPFLIFGANNFNKQHWFNTWKSLDLKPSNEEVIRNVPIRHPLIWL</sequence>
<feature type="signal peptide" evidence="3">
    <location>
        <begin position="1"/>
        <end position="19"/>
    </location>
</feature>
<dbReference type="SUPFAM" id="SSF48230">
    <property type="entry name" value="Chondroitin AC/alginate lyase"/>
    <property type="match status" value="1"/>
</dbReference>
<feature type="chain" id="PRO_5020585022" evidence="3">
    <location>
        <begin position="20"/>
        <end position="387"/>
    </location>
</feature>
<name>A0A4U1C8X6_9SPHI</name>
<dbReference type="InterPro" id="IPR008397">
    <property type="entry name" value="Alginate_lyase_dom"/>
</dbReference>
<dbReference type="Proteomes" id="UP000310477">
    <property type="component" value="Unassembled WGS sequence"/>
</dbReference>
<evidence type="ECO:0000313" key="6">
    <source>
        <dbReference type="Proteomes" id="UP000310477"/>
    </source>
</evidence>
<evidence type="ECO:0000313" key="5">
    <source>
        <dbReference type="EMBL" id="TKC02309.1"/>
    </source>
</evidence>
<evidence type="ECO:0000256" key="3">
    <source>
        <dbReference type="SAM" id="SignalP"/>
    </source>
</evidence>
<dbReference type="AlphaFoldDB" id="A0A4U1C8X6"/>
<keyword evidence="6" id="KW-1185">Reference proteome</keyword>
<evidence type="ECO:0000256" key="2">
    <source>
        <dbReference type="ARBA" id="ARBA00023239"/>
    </source>
</evidence>
<accession>A0A4U1C8X6</accession>
<evidence type="ECO:0000256" key="1">
    <source>
        <dbReference type="ARBA" id="ARBA00022729"/>
    </source>
</evidence>
<dbReference type="GO" id="GO:0016829">
    <property type="term" value="F:lyase activity"/>
    <property type="evidence" value="ECO:0007669"/>
    <property type="project" value="UniProtKB-KW"/>
</dbReference>
<reference evidence="5 6" key="1">
    <citation type="submission" date="2019-04" db="EMBL/GenBank/DDBJ databases">
        <title>Pedobacter sp. AR-2-6 sp. nov., isolated from Arctic soil.</title>
        <authorList>
            <person name="Dahal R.H."/>
            <person name="Kim D.-U."/>
        </authorList>
    </citation>
    <scope>NUCLEOTIDE SEQUENCE [LARGE SCALE GENOMIC DNA]</scope>
    <source>
        <strain evidence="5 6">AR-2-6</strain>
    </source>
</reference>
<dbReference type="OrthoDB" id="7210452at2"/>
<protein>
    <submittedName>
        <fullName evidence="5">Alginate lyase</fullName>
    </submittedName>
</protein>
<keyword evidence="1 3" id="KW-0732">Signal</keyword>
<dbReference type="RefSeq" id="WP_136874432.1">
    <property type="nucleotide sequence ID" value="NZ_SWBO01000002.1"/>
</dbReference>
<dbReference type="InterPro" id="IPR008929">
    <property type="entry name" value="Chondroitin_lyas"/>
</dbReference>
<dbReference type="GO" id="GO:0042597">
    <property type="term" value="C:periplasmic space"/>
    <property type="evidence" value="ECO:0007669"/>
    <property type="project" value="InterPro"/>
</dbReference>